<gene>
    <name evidence="2" type="ORF">RW220300_012</name>
</gene>
<reference evidence="2 3" key="1">
    <citation type="journal article" date="2016" name="Environ. Microbiol.">
        <title>Genomic diversification of marine cyanophages into stable ecotypes.</title>
        <authorList>
            <person name="Marston M.F."/>
            <person name="Martiny J.B."/>
        </authorList>
    </citation>
    <scope>NUCLEOTIDE SEQUENCE [LARGE SCALE GENOMIC DNA]</scope>
    <source>
        <strain evidence="2">RW_22_0300</strain>
    </source>
</reference>
<dbReference type="EMBL" id="KX349289">
    <property type="protein sequence ID" value="AOO11049.1"/>
    <property type="molecule type" value="Genomic_DNA"/>
</dbReference>
<evidence type="ECO:0000256" key="1">
    <source>
        <dbReference type="SAM" id="MobiDB-lite"/>
    </source>
</evidence>
<evidence type="ECO:0008006" key="4">
    <source>
        <dbReference type="Google" id="ProtNLM"/>
    </source>
</evidence>
<proteinExistence type="predicted"/>
<evidence type="ECO:0000313" key="2">
    <source>
        <dbReference type="EMBL" id="AOO11049.1"/>
    </source>
</evidence>
<keyword evidence="3" id="KW-1185">Reference proteome</keyword>
<sequence>MAVAVSKSSKINFYKFVQVKEPTTGRGPGAVQEGKIAKALNSNTKAINNLGATVNSLAKVLTDLKKVAIIDLEREQKKQSSFKAKYADETDGKKKKSGFLGSVVGKAPKSFLENIIGMLGDLFKFYIGTKVLKWLGDPRNKESIKNIVEIIGKIGQFIWDWSSFGITNTIDGLYDLFKDDATWQERLIGFGKAIASIGAIVLGIRYLSNPTKIIRDIYGGVRALIGFVTGRGGGGGRRPRTRGGGAAKLLLGTAVTAAAGYGIYQSFQEPEYAQGGKVKRKASAGGWINGPMSGYPVSLDGGRSTSFIGHGREYVARKANGGAFVVPFNTPATQRMSGLTGQRISEAKRGGYKLPGFAQGGAVERPWWDKLGWFGGAAAEAQRMKKNPTGDTSKEPVAKKGQEKELIGAGLPAVIAGGKWALSKGYTVAEHPNFKKNKWTQMGPNTGVGYNENGGERVGGHSSGSLHYSNLAIDVTDWRPGDWKSRTAQLAEEAYKLRDKLKLTQIIHDGWGSWFFGGGKSGPGSKGHPSHLHLGFAGAKSEGIQGGSGAPAGGYGYSSLLNLIGKYESDSVGGYNAVNQGGADGGHTALGYSGDYRNAPFNGAKKSLTDMTVREIMEKQRDDGSLSDAQWKKSGKLHAVGRYQIIGKTLKSLVDRGVISPNDKFDKATQDKAGIALIKGRGNNMGALRSEWIGLQRASDKELSDAIKGIGGSYDSGAGGMGPGPGGVADAPKQTYTGTVLGSASRRGERFADDVGPGVGVMPGQTLGGGSVQQLQEMTQQRNDAKRQIVNHSQQVMQMVVAEVTQNNSTVGMLAQQALNTVSGLQQQGSQATPPMIVGGGGGNVGTIVKTTAAVLNSFNNPLKGILK</sequence>
<name>A0A1D7SBN6_9CAUD</name>
<dbReference type="Gene3D" id="1.10.530.10">
    <property type="match status" value="1"/>
</dbReference>
<accession>A0A1D7SBN6</accession>
<protein>
    <recommendedName>
        <fullName evidence="4">Lysozyme murein</fullName>
    </recommendedName>
</protein>
<feature type="region of interest" description="Disordered" evidence="1">
    <location>
        <begin position="383"/>
        <end position="402"/>
    </location>
</feature>
<evidence type="ECO:0000313" key="3">
    <source>
        <dbReference type="Proteomes" id="UP000226351"/>
    </source>
</evidence>
<dbReference type="SUPFAM" id="SSF53955">
    <property type="entry name" value="Lysozyme-like"/>
    <property type="match status" value="1"/>
</dbReference>
<dbReference type="InterPro" id="IPR023346">
    <property type="entry name" value="Lysozyme-like_dom_sf"/>
</dbReference>
<organism evidence="2 3">
    <name type="scientific">Synechococcus phage S-RIM8</name>
    <dbReference type="NCBI Taxonomy" id="756278"/>
    <lineage>
        <taxon>Viruses</taxon>
        <taxon>Duplodnaviria</taxon>
        <taxon>Heunggongvirae</taxon>
        <taxon>Uroviricota</taxon>
        <taxon>Caudoviricetes</taxon>
        <taxon>Pantevenvirales</taxon>
        <taxon>Kyanoviridae</taxon>
        <taxon>Neptunevirus</taxon>
        <taxon>Neptunevirus srim18</taxon>
    </lineage>
</organism>
<feature type="compositionally biased region" description="Basic and acidic residues" evidence="1">
    <location>
        <begin position="392"/>
        <end position="402"/>
    </location>
</feature>
<dbReference type="Proteomes" id="UP000226351">
    <property type="component" value="Segment"/>
</dbReference>